<evidence type="ECO:0000313" key="3">
    <source>
        <dbReference type="Proteomes" id="UP000198727"/>
    </source>
</evidence>
<dbReference type="Proteomes" id="UP000198727">
    <property type="component" value="Unassembled WGS sequence"/>
</dbReference>
<dbReference type="AlphaFoldDB" id="A0A1I5PC25"/>
<gene>
    <name evidence="2" type="ORF">SAMN05421810_102232</name>
</gene>
<proteinExistence type="predicted"/>
<dbReference type="EMBL" id="FOWW01000002">
    <property type="protein sequence ID" value="SFP31533.1"/>
    <property type="molecule type" value="Genomic_DNA"/>
</dbReference>
<organism evidence="2 3">
    <name type="scientific">Amycolatopsis arida</name>
    <dbReference type="NCBI Taxonomy" id="587909"/>
    <lineage>
        <taxon>Bacteria</taxon>
        <taxon>Bacillati</taxon>
        <taxon>Actinomycetota</taxon>
        <taxon>Actinomycetes</taxon>
        <taxon>Pseudonocardiales</taxon>
        <taxon>Pseudonocardiaceae</taxon>
        <taxon>Amycolatopsis</taxon>
    </lineage>
</organism>
<name>A0A1I5PC25_9PSEU</name>
<reference evidence="3" key="1">
    <citation type="submission" date="2016-10" db="EMBL/GenBank/DDBJ databases">
        <authorList>
            <person name="Varghese N."/>
            <person name="Submissions S."/>
        </authorList>
    </citation>
    <scope>NUCLEOTIDE SEQUENCE [LARGE SCALE GENOMIC DNA]</scope>
    <source>
        <strain evidence="3">CGMCC 4.5579</strain>
    </source>
</reference>
<feature type="signal peptide" evidence="1">
    <location>
        <begin position="1"/>
        <end position="15"/>
    </location>
</feature>
<sequence length="79" mass="7106">MGVAGTATVSAFVLAAGLAVVAGGTVGGNTTLGTGDISCGGSAPVTVTSDGADGVTGGRGTSSGCWTGRAACGASRSPT</sequence>
<feature type="chain" id="PRO_5038514334" evidence="1">
    <location>
        <begin position="16"/>
        <end position="79"/>
    </location>
</feature>
<protein>
    <submittedName>
        <fullName evidence="2">Uncharacterized protein</fullName>
    </submittedName>
</protein>
<evidence type="ECO:0000313" key="2">
    <source>
        <dbReference type="EMBL" id="SFP31533.1"/>
    </source>
</evidence>
<accession>A0A1I5PC25</accession>
<keyword evidence="3" id="KW-1185">Reference proteome</keyword>
<evidence type="ECO:0000256" key="1">
    <source>
        <dbReference type="SAM" id="SignalP"/>
    </source>
</evidence>
<keyword evidence="1" id="KW-0732">Signal</keyword>